<dbReference type="Proteomes" id="UP000095284">
    <property type="component" value="Unplaced"/>
</dbReference>
<name>A0A1I7RND7_BURXY</name>
<dbReference type="EMBL" id="CAJFCV020000005">
    <property type="protein sequence ID" value="CAG9123910.1"/>
    <property type="molecule type" value="Genomic_DNA"/>
</dbReference>
<gene>
    <name evidence="3" type="ORF">BXYJ_LOCUS12152</name>
</gene>
<evidence type="ECO:0000313" key="5">
    <source>
        <dbReference type="Proteomes" id="UP000095284"/>
    </source>
</evidence>
<reference evidence="7" key="1">
    <citation type="submission" date="2016-11" db="UniProtKB">
        <authorList>
            <consortium name="WormBaseParasite"/>
        </authorList>
    </citation>
    <scope>IDENTIFICATION</scope>
</reference>
<evidence type="ECO:0000313" key="6">
    <source>
        <dbReference type="Proteomes" id="UP000659654"/>
    </source>
</evidence>
<dbReference type="AlphaFoldDB" id="A0A1I7RND7"/>
<sequence>MNSVRRLHTTAEVSRKWIRIHWWPKYERWQDLEKDTIFKKKGDEAVKQMHRFSDEFYIHPERREDALPKKQFEDQSRRDQNAPSLKLLTDHTTLRYVDHSYDNIRRVRRYEAFQLRQYDQRFIAERLLFLGADLAAAHFLVHRKAAVKFIGDNNWYKKDRWGRYSLPGRQIPGLYVEAIDASGTELMYEGFDNLYDLKHLRMLRLANCEFIDDWALSRVGGVCGSTLEFLDLSGCKNITHKGLAALRTAKNLKYLRLEGLDHIPHLGKTVLMLEEMIPGLIVTGLNFDKELERLEWENKLKEDDRAVIDAKGNVFVEDDNGELYYIHGKISEKATVNDDDQPIVTSTIRKQVPEMSEVEFERLDQLSKGRLRHLMVGSPSGYMWSDQVERILQHENKLHIKDGIETDPKLLPKEQRRKRLLAMGVDMELLLEEDKKTLRRSDAIEKEQKQVEAN</sequence>
<keyword evidence="6" id="KW-1185">Reference proteome</keyword>
<dbReference type="Gene3D" id="3.80.10.10">
    <property type="entry name" value="Ribonuclease Inhibitor"/>
    <property type="match status" value="1"/>
</dbReference>
<dbReference type="WBParaSite" id="BXY_0222300.1">
    <property type="protein sequence ID" value="BXY_0222300.1"/>
    <property type="gene ID" value="BXY_0222300"/>
</dbReference>
<reference evidence="4" key="2">
    <citation type="submission" date="2020-08" db="EMBL/GenBank/DDBJ databases">
        <authorList>
            <person name="Kikuchi T."/>
        </authorList>
    </citation>
    <scope>NUCLEOTIDE SEQUENCE</scope>
    <source>
        <strain evidence="3">Ka4C1</strain>
    </source>
</reference>
<proteinExistence type="inferred from homology"/>
<evidence type="ECO:0000313" key="4">
    <source>
        <dbReference type="EMBL" id="CAG9123910.1"/>
    </source>
</evidence>
<comment type="similarity">
    <text evidence="1">Belongs to the ATP synthase subunit s family.</text>
</comment>
<dbReference type="SUPFAM" id="SSF52047">
    <property type="entry name" value="RNI-like"/>
    <property type="match status" value="1"/>
</dbReference>
<dbReference type="Proteomes" id="UP000659654">
    <property type="component" value="Unassembled WGS sequence"/>
</dbReference>
<dbReference type="Proteomes" id="UP000582659">
    <property type="component" value="Unassembled WGS sequence"/>
</dbReference>
<evidence type="ECO:0000313" key="3">
    <source>
        <dbReference type="EMBL" id="CAD5232061.1"/>
    </source>
</evidence>
<dbReference type="EMBL" id="CAJFDI010000005">
    <property type="protein sequence ID" value="CAD5232061.1"/>
    <property type="molecule type" value="Genomic_DNA"/>
</dbReference>
<dbReference type="InterPro" id="IPR032675">
    <property type="entry name" value="LRR_dom_sf"/>
</dbReference>
<dbReference type="FunFam" id="3.80.10.10:FF:000168">
    <property type="entry name" value="Distal membrane arm assembly complex 2"/>
    <property type="match status" value="1"/>
</dbReference>
<organism evidence="5 7">
    <name type="scientific">Bursaphelenchus xylophilus</name>
    <name type="common">Pinewood nematode worm</name>
    <name type="synonym">Aphelenchoides xylophilus</name>
    <dbReference type="NCBI Taxonomy" id="6326"/>
    <lineage>
        <taxon>Eukaryota</taxon>
        <taxon>Metazoa</taxon>
        <taxon>Ecdysozoa</taxon>
        <taxon>Nematoda</taxon>
        <taxon>Chromadorea</taxon>
        <taxon>Rhabditida</taxon>
        <taxon>Tylenchina</taxon>
        <taxon>Tylenchomorpha</taxon>
        <taxon>Aphelenchoidea</taxon>
        <taxon>Aphelenchoididae</taxon>
        <taxon>Bursaphelenchus</taxon>
    </lineage>
</organism>
<dbReference type="OrthoDB" id="1708588at2759"/>
<protein>
    <recommendedName>
        <fullName evidence="2">ATP synthase subunit s-like protein</fullName>
    </recommendedName>
</protein>
<evidence type="ECO:0000256" key="1">
    <source>
        <dbReference type="ARBA" id="ARBA00006901"/>
    </source>
</evidence>
<evidence type="ECO:0000313" key="7">
    <source>
        <dbReference type="WBParaSite" id="BXY_0222300.1"/>
    </source>
</evidence>
<dbReference type="SMR" id="A0A1I7RND7"/>
<dbReference type="eggNOG" id="KOG3864">
    <property type="taxonomic scope" value="Eukaryota"/>
</dbReference>
<evidence type="ECO:0000256" key="2">
    <source>
        <dbReference type="ARBA" id="ARBA00076566"/>
    </source>
</evidence>
<accession>A0A1I7RND7</accession>